<dbReference type="Proteomes" id="UP000717696">
    <property type="component" value="Unassembled WGS sequence"/>
</dbReference>
<dbReference type="EMBL" id="JAGMUU010000026">
    <property type="protein sequence ID" value="KAH7122112.1"/>
    <property type="molecule type" value="Genomic_DNA"/>
</dbReference>
<evidence type="ECO:0000313" key="3">
    <source>
        <dbReference type="Proteomes" id="UP000717696"/>
    </source>
</evidence>
<reference evidence="2" key="1">
    <citation type="journal article" date="2021" name="Nat. Commun.">
        <title>Genetic determinants of endophytism in the Arabidopsis root mycobiome.</title>
        <authorList>
            <person name="Mesny F."/>
            <person name="Miyauchi S."/>
            <person name="Thiergart T."/>
            <person name="Pickel B."/>
            <person name="Atanasova L."/>
            <person name="Karlsson M."/>
            <person name="Huettel B."/>
            <person name="Barry K.W."/>
            <person name="Haridas S."/>
            <person name="Chen C."/>
            <person name="Bauer D."/>
            <person name="Andreopoulos W."/>
            <person name="Pangilinan J."/>
            <person name="LaButti K."/>
            <person name="Riley R."/>
            <person name="Lipzen A."/>
            <person name="Clum A."/>
            <person name="Drula E."/>
            <person name="Henrissat B."/>
            <person name="Kohler A."/>
            <person name="Grigoriev I.V."/>
            <person name="Martin F.M."/>
            <person name="Hacquard S."/>
        </authorList>
    </citation>
    <scope>NUCLEOTIDE SEQUENCE</scope>
    <source>
        <strain evidence="2">MPI-CAGE-AT-0021</strain>
    </source>
</reference>
<feature type="compositionally biased region" description="Low complexity" evidence="1">
    <location>
        <begin position="304"/>
        <end position="315"/>
    </location>
</feature>
<dbReference type="PANTHER" id="PTHR35391:SF7">
    <property type="entry name" value="C2H2-TYPE DOMAIN-CONTAINING PROTEIN"/>
    <property type="match status" value="1"/>
</dbReference>
<organism evidence="2 3">
    <name type="scientific">Dactylonectria estremocensis</name>
    <dbReference type="NCBI Taxonomy" id="1079267"/>
    <lineage>
        <taxon>Eukaryota</taxon>
        <taxon>Fungi</taxon>
        <taxon>Dikarya</taxon>
        <taxon>Ascomycota</taxon>
        <taxon>Pezizomycotina</taxon>
        <taxon>Sordariomycetes</taxon>
        <taxon>Hypocreomycetidae</taxon>
        <taxon>Hypocreales</taxon>
        <taxon>Nectriaceae</taxon>
        <taxon>Dactylonectria</taxon>
    </lineage>
</organism>
<dbReference type="AlphaFoldDB" id="A0A9P9DNE0"/>
<feature type="region of interest" description="Disordered" evidence="1">
    <location>
        <begin position="100"/>
        <end position="122"/>
    </location>
</feature>
<comment type="caution">
    <text evidence="2">The sequence shown here is derived from an EMBL/GenBank/DDBJ whole genome shotgun (WGS) entry which is preliminary data.</text>
</comment>
<name>A0A9P9DNE0_9HYPO</name>
<keyword evidence="3" id="KW-1185">Reference proteome</keyword>
<accession>A0A9P9DNE0</accession>
<protein>
    <recommendedName>
        <fullName evidence="4">C2H2-type domain-containing protein</fullName>
    </recommendedName>
</protein>
<feature type="compositionally biased region" description="Basic and acidic residues" evidence="1">
    <location>
        <begin position="264"/>
        <end position="275"/>
    </location>
</feature>
<feature type="compositionally biased region" description="Polar residues" evidence="1">
    <location>
        <begin position="100"/>
        <end position="114"/>
    </location>
</feature>
<gene>
    <name evidence="2" type="ORF">B0J13DRAFT_566968</name>
</gene>
<evidence type="ECO:0000313" key="2">
    <source>
        <dbReference type="EMBL" id="KAH7122112.1"/>
    </source>
</evidence>
<proteinExistence type="predicted"/>
<evidence type="ECO:0008006" key="4">
    <source>
        <dbReference type="Google" id="ProtNLM"/>
    </source>
</evidence>
<dbReference type="PANTHER" id="PTHR35391">
    <property type="entry name" value="C2H2-TYPE DOMAIN-CONTAINING PROTEIN-RELATED"/>
    <property type="match status" value="1"/>
</dbReference>
<feature type="region of interest" description="Disordered" evidence="1">
    <location>
        <begin position="264"/>
        <end position="285"/>
    </location>
</feature>
<feature type="compositionally biased region" description="Acidic residues" evidence="1">
    <location>
        <begin position="584"/>
        <end position="605"/>
    </location>
</feature>
<feature type="region of interest" description="Disordered" evidence="1">
    <location>
        <begin position="583"/>
        <end position="631"/>
    </location>
</feature>
<dbReference type="OrthoDB" id="195446at2759"/>
<sequence>MKNDSDPRISPLAIQCDKLFVTYLENIQLLSTNESYGEFSRSVEQLAKDSQARFTAWSSYMGVHADRPMSLDSRLSNKSEICIMVTKLLEVLHRNLQGLTQTLPRNHPSQVPRESTSHEKFPGPTPEFLTQYQQHQQSIEGSITRLHRLGVAIRRSSTGSLLSRVKAFSAKRVDLPLEELYSHCVKYLYPLAADSLQTHIIQSMLERHFRLAYQQEHQNRISQPPVLSERRNEDTLFTTPEAALAMEIEVPTNIPDRVRVSRNDTRNKVEEHMTQKDSSLGTKPSTLNTQAFRQMLDAVERAPATTSSPVSSAAPDRIQYPRPPKAAGRGTEFICTWCSVSLPVDSHSRRSRQWRRHVDYDLKPFICLAENCSATDTAFGKRQLWIDHMKSNHSTQWARHVHREPQLKCDIDHPRPLSFDRKTDLLSHMNESHSDAYTTAQISSIVRRSFRYVTRPEGICPFRCSYDAAKDPTVQKLWADQAVMEISNDDPQEMKIQNTRKRRHLESNNQAKRPRVVRFAIQAPESTGDLGDNDTTESSNLEEVKKMGPVDRRDVILQEALSRHVAMHLTLLSFLTLRLKEVQEQNEEQEDDGSTSQEDSDETGDIYEAKDRDSDLDDMSLTFDEAPDRQDGYEYDELRHELAPELETALGQPSSWKFLDMNRLAKSISTNSRASSHVLDASFNKSPKEPELLFSWRFPVTAYDIPQFKDPRVNQHGSWDLIQASCRSIIDGSDGALLEDVPPRTELEYSRIPNEDPLSRLEFPDSRPSDLRELSVSHEIFRFNAGFNAEPMELEYSLIPNEDLMPRLELPDYWPSDFREASVSHQIFGFGAGFDTEPIDSSNVGNAEDLDSV</sequence>
<evidence type="ECO:0000256" key="1">
    <source>
        <dbReference type="SAM" id="MobiDB-lite"/>
    </source>
</evidence>
<feature type="region of interest" description="Disordered" evidence="1">
    <location>
        <begin position="522"/>
        <end position="546"/>
    </location>
</feature>
<feature type="compositionally biased region" description="Polar residues" evidence="1">
    <location>
        <begin position="276"/>
        <end position="285"/>
    </location>
</feature>
<feature type="region of interest" description="Disordered" evidence="1">
    <location>
        <begin position="304"/>
        <end position="325"/>
    </location>
</feature>